<dbReference type="Gene3D" id="2.60.120.380">
    <property type="match status" value="1"/>
</dbReference>
<keyword evidence="2" id="KW-1185">Reference proteome</keyword>
<protein>
    <recommendedName>
        <fullName evidence="3">Fibronectin type-III domain-containing protein</fullName>
    </recommendedName>
</protein>
<accession>A0A1Y1RSV9</accession>
<organism evidence="1 2">
    <name type="scientific">Marispirochaeta aestuarii</name>
    <dbReference type="NCBI Taxonomy" id="1963862"/>
    <lineage>
        <taxon>Bacteria</taxon>
        <taxon>Pseudomonadati</taxon>
        <taxon>Spirochaetota</taxon>
        <taxon>Spirochaetia</taxon>
        <taxon>Spirochaetales</taxon>
        <taxon>Spirochaetaceae</taxon>
        <taxon>Marispirochaeta</taxon>
    </lineage>
</organism>
<proteinExistence type="predicted"/>
<dbReference type="AlphaFoldDB" id="A0A1Y1RSV9"/>
<evidence type="ECO:0008006" key="3">
    <source>
        <dbReference type="Google" id="ProtNLM"/>
    </source>
</evidence>
<evidence type="ECO:0000313" key="1">
    <source>
        <dbReference type="EMBL" id="ORC29882.1"/>
    </source>
</evidence>
<dbReference type="PROSITE" id="PS51257">
    <property type="entry name" value="PROKAR_LIPOPROTEIN"/>
    <property type="match status" value="1"/>
</dbReference>
<dbReference type="OrthoDB" id="375224at2"/>
<dbReference type="STRING" id="1963862.B4O97_18810"/>
<dbReference type="EMBL" id="MWQY01000039">
    <property type="protein sequence ID" value="ORC29882.1"/>
    <property type="molecule type" value="Genomic_DNA"/>
</dbReference>
<sequence length="264" mass="29121">MIKGICTLAGLFFIVCGVVSCGTGLISDMGRLDEDPEIASPGVESFTVPNLISVTWNEDEAADEYLLRRAAGENNPLNWVDVYRGSDLSWQDNGVGNERLNLYQLYKIRGSVLFGPSESVLGVGSDICRDPHEPNDSIATATVLESDLESNLWYFVATNGKESRDFDWYAVSLPPRRQAVIVVTDNTNTSSTYNYMSWSTPSKSEADIVSGESLSIQNHEYEAAVVYFRVSPNEQTFLSQLSGYGGMVISYTVSLDQITNFNNE</sequence>
<name>A0A1Y1RSV9_9SPIO</name>
<gene>
    <name evidence="1" type="ORF">B4O97_18810</name>
</gene>
<dbReference type="RefSeq" id="WP_083053066.1">
    <property type="nucleotide sequence ID" value="NZ_MWQY01000039.1"/>
</dbReference>
<reference evidence="1 2" key="1">
    <citation type="submission" date="2017-03" db="EMBL/GenBank/DDBJ databases">
        <title>Draft Genome sequence of Marispirochaeta sp. strain JC444.</title>
        <authorList>
            <person name="Shivani Y."/>
            <person name="Subhash Y."/>
            <person name="Sasikala C."/>
            <person name="Ramana C."/>
        </authorList>
    </citation>
    <scope>NUCLEOTIDE SEQUENCE [LARGE SCALE GENOMIC DNA]</scope>
    <source>
        <strain evidence="1 2">JC444</strain>
    </source>
</reference>
<dbReference type="Proteomes" id="UP000192343">
    <property type="component" value="Unassembled WGS sequence"/>
</dbReference>
<evidence type="ECO:0000313" key="2">
    <source>
        <dbReference type="Proteomes" id="UP000192343"/>
    </source>
</evidence>
<comment type="caution">
    <text evidence="1">The sequence shown here is derived from an EMBL/GenBank/DDBJ whole genome shotgun (WGS) entry which is preliminary data.</text>
</comment>